<dbReference type="OrthoDB" id="361020at2759"/>
<evidence type="ECO:0000256" key="3">
    <source>
        <dbReference type="ARBA" id="ARBA00023204"/>
    </source>
</evidence>
<dbReference type="PANTHER" id="PTHR10150:SF0">
    <property type="entry name" value="DNA REPAIR ENDONUCLEASE XPF"/>
    <property type="match status" value="1"/>
</dbReference>
<dbReference type="GO" id="GO:0000712">
    <property type="term" value="P:resolution of meiotic recombination intermediates"/>
    <property type="evidence" value="ECO:0007669"/>
    <property type="project" value="TreeGrafter"/>
</dbReference>
<evidence type="ECO:0000313" key="4">
    <source>
        <dbReference type="Proteomes" id="UP000694843"/>
    </source>
</evidence>
<keyword evidence="1" id="KW-0227">DNA damage</keyword>
<dbReference type="PANTHER" id="PTHR10150">
    <property type="entry name" value="DNA REPAIR ENDONUCLEASE XPF"/>
    <property type="match status" value="1"/>
</dbReference>
<organism evidence="4 5">
    <name type="scientific">Hyalella azteca</name>
    <name type="common">Amphipod</name>
    <dbReference type="NCBI Taxonomy" id="294128"/>
    <lineage>
        <taxon>Eukaryota</taxon>
        <taxon>Metazoa</taxon>
        <taxon>Ecdysozoa</taxon>
        <taxon>Arthropoda</taxon>
        <taxon>Crustacea</taxon>
        <taxon>Multicrustacea</taxon>
        <taxon>Malacostraca</taxon>
        <taxon>Eumalacostraca</taxon>
        <taxon>Peracarida</taxon>
        <taxon>Amphipoda</taxon>
        <taxon>Senticaudata</taxon>
        <taxon>Talitrida</taxon>
        <taxon>Talitroidea</taxon>
        <taxon>Hyalellidae</taxon>
        <taxon>Hyalella</taxon>
    </lineage>
</organism>
<accession>A0A979FRD7</accession>
<evidence type="ECO:0000256" key="1">
    <source>
        <dbReference type="ARBA" id="ARBA00022763"/>
    </source>
</evidence>
<reference evidence="5" key="1">
    <citation type="submission" date="2025-08" db="UniProtKB">
        <authorList>
            <consortium name="RefSeq"/>
        </authorList>
    </citation>
    <scope>IDENTIFICATION</scope>
    <source>
        <tissue evidence="5">Whole organism</tissue>
    </source>
</reference>
<keyword evidence="3" id="KW-0234">DNA repair</keyword>
<keyword evidence="2" id="KW-0378">Hydrolase</keyword>
<dbReference type="GeneID" id="125178900"/>
<evidence type="ECO:0000313" key="5">
    <source>
        <dbReference type="RefSeq" id="XP_047739690.1"/>
    </source>
</evidence>
<gene>
    <name evidence="5" type="primary">LOC125178900</name>
</gene>
<evidence type="ECO:0000256" key="2">
    <source>
        <dbReference type="ARBA" id="ARBA00022801"/>
    </source>
</evidence>
<dbReference type="GO" id="GO:0003684">
    <property type="term" value="F:damaged DNA binding"/>
    <property type="evidence" value="ECO:0007669"/>
    <property type="project" value="TreeGrafter"/>
</dbReference>
<dbReference type="GO" id="GO:0003697">
    <property type="term" value="F:single-stranded DNA binding"/>
    <property type="evidence" value="ECO:0007669"/>
    <property type="project" value="TreeGrafter"/>
</dbReference>
<protein>
    <submittedName>
        <fullName evidence="5">DNA repair endonuclease XPF-like</fullName>
    </submittedName>
</protein>
<dbReference type="GO" id="GO:0000724">
    <property type="term" value="P:double-strand break repair via homologous recombination"/>
    <property type="evidence" value="ECO:0007669"/>
    <property type="project" value="TreeGrafter"/>
</dbReference>
<dbReference type="GO" id="GO:1901255">
    <property type="term" value="P:nucleotide-excision repair involved in interstrand cross-link repair"/>
    <property type="evidence" value="ECO:0007669"/>
    <property type="project" value="TreeGrafter"/>
</dbReference>
<sequence>MLQYEQEMLAQLMEQDGLLIMARGLGLERLLGALVAAHSAPSCLVLVVGASVEEASYVIETCAHLLQDPALPPRILTADVPVAERSALYLQGGALFVSSRILVVDLLMNRAPAHLISGIVVWKAHKILESCQEAFILRLYRQKNKTGFIKALSNSALSFTQGFCQVSRVMRNLFVRRLYLCPRFHLTVNSTLAQHQPEVVELHLTMTAAMHAIQASLVDIVACTVHELRLANKGFIDNDMLTPEWALSPVLSHSSPQSGP</sequence>
<dbReference type="GO" id="GO:0000110">
    <property type="term" value="C:nucleotide-excision repair factor 1 complex"/>
    <property type="evidence" value="ECO:0007669"/>
    <property type="project" value="TreeGrafter"/>
</dbReference>
<dbReference type="RefSeq" id="XP_047739690.1">
    <property type="nucleotide sequence ID" value="XM_047883734.1"/>
</dbReference>
<dbReference type="KEGG" id="hazt:125178900"/>
<dbReference type="OMA" id="HCESSIN"/>
<dbReference type="GO" id="GO:0000014">
    <property type="term" value="F:single-stranded DNA endodeoxyribonuclease activity"/>
    <property type="evidence" value="ECO:0007669"/>
    <property type="project" value="TreeGrafter"/>
</dbReference>
<proteinExistence type="predicted"/>
<dbReference type="AlphaFoldDB" id="A0A979FRD7"/>
<keyword evidence="4" id="KW-1185">Reference proteome</keyword>
<dbReference type="Proteomes" id="UP000694843">
    <property type="component" value="Unplaced"/>
</dbReference>
<name>A0A979FRD7_HYAAZ</name>